<name>A0A383AAY1_9ZZZZ</name>
<keyword evidence="1" id="KW-0472">Membrane</keyword>
<keyword evidence="1" id="KW-1133">Transmembrane helix</keyword>
<evidence type="ECO:0000256" key="1">
    <source>
        <dbReference type="SAM" id="Phobius"/>
    </source>
</evidence>
<dbReference type="AlphaFoldDB" id="A0A383AAY1"/>
<proteinExistence type="predicted"/>
<keyword evidence="1" id="KW-0812">Transmembrane</keyword>
<sequence length="66" mass="7103">MKTMLKQAVNVALLKSSATNRVINDPDAILHSTGIVLLIGISFTLGLAGVFDPQFTEEQSWDGLSE</sequence>
<reference evidence="2" key="1">
    <citation type="submission" date="2018-05" db="EMBL/GenBank/DDBJ databases">
        <authorList>
            <person name="Lanie J.A."/>
            <person name="Ng W.-L."/>
            <person name="Kazmierczak K.M."/>
            <person name="Andrzejewski T.M."/>
            <person name="Davidsen T.M."/>
            <person name="Wayne K.J."/>
            <person name="Tettelin H."/>
            <person name="Glass J.I."/>
            <person name="Rusch D."/>
            <person name="Podicherti R."/>
            <person name="Tsui H.-C.T."/>
            <person name="Winkler M.E."/>
        </authorList>
    </citation>
    <scope>NUCLEOTIDE SEQUENCE</scope>
</reference>
<protein>
    <submittedName>
        <fullName evidence="2">Uncharacterized protein</fullName>
    </submittedName>
</protein>
<feature type="transmembrane region" description="Helical" evidence="1">
    <location>
        <begin position="28"/>
        <end position="51"/>
    </location>
</feature>
<organism evidence="2">
    <name type="scientific">marine metagenome</name>
    <dbReference type="NCBI Taxonomy" id="408172"/>
    <lineage>
        <taxon>unclassified sequences</taxon>
        <taxon>metagenomes</taxon>
        <taxon>ecological metagenomes</taxon>
    </lineage>
</organism>
<evidence type="ECO:0000313" key="2">
    <source>
        <dbReference type="EMBL" id="SVE05046.1"/>
    </source>
</evidence>
<dbReference type="EMBL" id="UINC01190745">
    <property type="protein sequence ID" value="SVE05046.1"/>
    <property type="molecule type" value="Genomic_DNA"/>
</dbReference>
<accession>A0A383AAY1</accession>
<feature type="non-terminal residue" evidence="2">
    <location>
        <position position="66"/>
    </location>
</feature>
<gene>
    <name evidence="2" type="ORF">METZ01_LOCUS457900</name>
</gene>